<dbReference type="SUPFAM" id="SSF54849">
    <property type="entry name" value="GroEL-intermediate domain like"/>
    <property type="match status" value="1"/>
</dbReference>
<comment type="caution">
    <text evidence="6">The sequence shown here is derived from an EMBL/GenBank/DDBJ whole genome shotgun (WGS) entry which is preliminary data.</text>
</comment>
<dbReference type="InterPro" id="IPR020839">
    <property type="entry name" value="SCD"/>
</dbReference>
<dbReference type="InterPro" id="IPR002423">
    <property type="entry name" value="Cpn60/GroEL/TCP-1"/>
</dbReference>
<accession>A0AAW2H8C8</accession>
<dbReference type="AlphaFoldDB" id="A0AAW2H8C8"/>
<dbReference type="Pfam" id="PF00118">
    <property type="entry name" value="Cpn60_TCP1"/>
    <property type="match status" value="1"/>
</dbReference>
<dbReference type="GO" id="GO:0005524">
    <property type="term" value="F:ATP binding"/>
    <property type="evidence" value="ECO:0007669"/>
    <property type="project" value="UniProtKB-KW"/>
</dbReference>
<protein>
    <recommendedName>
        <fullName evidence="5">SCD domain-containing protein</fullName>
    </recommendedName>
</protein>
<feature type="domain" description="SCD" evidence="5">
    <location>
        <begin position="671"/>
        <end position="754"/>
    </location>
</feature>
<dbReference type="PROSITE" id="PS51425">
    <property type="entry name" value="SCD"/>
    <property type="match status" value="1"/>
</dbReference>
<dbReference type="Pfam" id="PF21581">
    <property type="entry name" value="SCD"/>
    <property type="match status" value="1"/>
</dbReference>
<dbReference type="Gene3D" id="1.10.560.10">
    <property type="entry name" value="GroEL-like equatorial domain"/>
    <property type="match status" value="1"/>
</dbReference>
<dbReference type="SUPFAM" id="SSF48371">
    <property type="entry name" value="ARM repeat"/>
    <property type="match status" value="1"/>
</dbReference>
<keyword evidence="2" id="KW-0547">Nucleotide-binding</keyword>
<reference evidence="6" key="1">
    <citation type="journal article" date="2024" name="Gigascience">
        <title>Chromosome-level genome of the poultry shaft louse Menopon gallinae provides insight into the host-switching and adaptive evolution of parasitic lice.</title>
        <authorList>
            <person name="Xu Y."/>
            <person name="Ma L."/>
            <person name="Liu S."/>
            <person name="Liang Y."/>
            <person name="Liu Q."/>
            <person name="He Z."/>
            <person name="Tian L."/>
            <person name="Duan Y."/>
            <person name="Cai W."/>
            <person name="Li H."/>
            <person name="Song F."/>
        </authorList>
    </citation>
    <scope>NUCLEOTIDE SEQUENCE</scope>
    <source>
        <strain evidence="6">Cailab_2023a</strain>
    </source>
</reference>
<dbReference type="InterPro" id="IPR027413">
    <property type="entry name" value="GROEL-like_equatorial_sf"/>
</dbReference>
<dbReference type="InterPro" id="IPR016024">
    <property type="entry name" value="ARM-type_fold"/>
</dbReference>
<dbReference type="InterPro" id="IPR027410">
    <property type="entry name" value="TCP-1-like_intermed_sf"/>
</dbReference>
<evidence type="ECO:0000313" key="6">
    <source>
        <dbReference type="EMBL" id="KAL0266054.1"/>
    </source>
</evidence>
<dbReference type="Gene3D" id="1.25.10.10">
    <property type="entry name" value="Leucine-rich Repeat Variant"/>
    <property type="match status" value="1"/>
</dbReference>
<dbReference type="InterPro" id="IPR017998">
    <property type="entry name" value="Chaperone_TCP-1"/>
</dbReference>
<gene>
    <name evidence="6" type="ORF">PYX00_011771</name>
</gene>
<dbReference type="SUPFAM" id="SSF48592">
    <property type="entry name" value="GroEL equatorial domain-like"/>
    <property type="match status" value="1"/>
</dbReference>
<dbReference type="Gene3D" id="3.30.260.10">
    <property type="entry name" value="TCP-1-like chaperonin intermediate domain"/>
    <property type="match status" value="1"/>
</dbReference>
<dbReference type="GO" id="GO:0140662">
    <property type="term" value="F:ATP-dependent protein folding chaperone"/>
    <property type="evidence" value="ECO:0007669"/>
    <property type="project" value="InterPro"/>
</dbReference>
<evidence type="ECO:0000256" key="3">
    <source>
        <dbReference type="ARBA" id="ARBA00022840"/>
    </source>
</evidence>
<organism evidence="6">
    <name type="scientific">Menopon gallinae</name>
    <name type="common">poultry shaft louse</name>
    <dbReference type="NCBI Taxonomy" id="328185"/>
    <lineage>
        <taxon>Eukaryota</taxon>
        <taxon>Metazoa</taxon>
        <taxon>Ecdysozoa</taxon>
        <taxon>Arthropoda</taxon>
        <taxon>Hexapoda</taxon>
        <taxon>Insecta</taxon>
        <taxon>Pterygota</taxon>
        <taxon>Neoptera</taxon>
        <taxon>Paraneoptera</taxon>
        <taxon>Psocodea</taxon>
        <taxon>Troctomorpha</taxon>
        <taxon>Phthiraptera</taxon>
        <taxon>Amblycera</taxon>
        <taxon>Menoponidae</taxon>
        <taxon>Menopon</taxon>
    </lineage>
</organism>
<sequence length="1196" mass="132794">MDLTATGLGGLLNAKTKHQVKVSGLIQKLCEISRFVKDSLANHKKLIIDSYDRVVLTAQPQKIFTNINIPHPIVKLLVNDIEKINTKGDSAMYYMLVVASLLNEVGEIMNRGVYPKALHAVLLDVRDRVLLELEKVERKSVARCGPAAETGAGEAPAVDSITRETERMRIEEEDASQDRESGAGEHGTHTGCLEFMRNKHLEKLVWDALKITGRPDNIRVFKVNGGCLPESYVVNGMVFGKSAAGLVKEKSSCRTAIYNCPVDITLTETKGNILFSNADEMLSFSSSEEARVRKFVDSIRAGAVFCNGTIGNMHLDFMNARNILVFKVQSKFDLARIREICGGSISQRLVQMDEGHMGRLERAEMYYEGGRCYTKFIGSESRIATIVLKDPLMVNCDEYEREIENCLRAIKSRSTGVVRAGDVAGAAGDVLEGLKKECSNQNRIIYTRLARVFGSVPDIPVLYEGARNHLPMGKKRSPGVLEVLDAEKENELCFSNNSTMSIEKESSVYLGSVASNECSIDTASKTHSLEQRAGPDDNARLAPIEVGSFAADAGPAGGAAAEHGEPGRMDWTDAALLERHPADSIASALREEGFDAFLALLRSSAVMLKKQAVATLLKILNAIPVDVQALVRCTTDSMRNMRYASTFLCCELAKARASAPEGPGVLLDDVLVRRHRDVDPNIRSLCVASLADVLAARPEFVAPRYLEIFAKSMADKNEAVRRKSARAMKKMLGTKTKASLKAFYMKNMRVIRELAQFDRSEAVKSECAGLLFLLYKSKFVKKEACYSVLHMADRKTFWDIFNEVCGDLRGPGRGGKGDVGDNVLLPIDVLHELLDINEKAFALLDFSQENLNEYIEDTMRDLSCVPGCRRTSACRLKILSLICLPNTPPRYFAEILAIVKESPENVGLVLECLMRASPKAECEGTDEIVRTVFNLNRNFENRLLGPFLRLLKQIGGAVAAYYVDMVLCEETCVEVAKYFDVSHFESRNVLFQCYCFLWRAICGDFREAELDGGFDEDLSGLLNFLVFFKERTGDSNGMRDAIRAFYSKLEDYVRRYVEARSLSIEELSELARLAKKGILADTAGPARKDFIKEKMLGDFFAKLLKSRKLDRALAKKVARETRGISAFDHLKSCVGSDVEGVCEFFVSGLSLNEAIYLENKSHTKKIKSVLLRKINSKRKSDFPSSPVRENEDVLSL</sequence>
<dbReference type="PANTHER" id="PTHR11353">
    <property type="entry name" value="CHAPERONIN"/>
    <property type="match status" value="1"/>
</dbReference>
<dbReference type="EMBL" id="JARGDH010000006">
    <property type="protein sequence ID" value="KAL0266054.1"/>
    <property type="molecule type" value="Genomic_DNA"/>
</dbReference>
<keyword evidence="4" id="KW-0143">Chaperone</keyword>
<dbReference type="Gene3D" id="3.50.7.10">
    <property type="entry name" value="GroEL"/>
    <property type="match status" value="1"/>
</dbReference>
<name>A0AAW2H8C8_9NEOP</name>
<evidence type="ECO:0000256" key="2">
    <source>
        <dbReference type="ARBA" id="ARBA00022741"/>
    </source>
</evidence>
<dbReference type="InterPro" id="IPR011989">
    <property type="entry name" value="ARM-like"/>
</dbReference>
<evidence type="ECO:0000259" key="5">
    <source>
        <dbReference type="PROSITE" id="PS51425"/>
    </source>
</evidence>
<proteinExistence type="inferred from homology"/>
<dbReference type="InterPro" id="IPR027409">
    <property type="entry name" value="GroEL-like_apical_dom_sf"/>
</dbReference>
<evidence type="ECO:0000256" key="1">
    <source>
        <dbReference type="ARBA" id="ARBA00008020"/>
    </source>
</evidence>
<evidence type="ECO:0000256" key="4">
    <source>
        <dbReference type="ARBA" id="ARBA00023186"/>
    </source>
</evidence>
<keyword evidence="3" id="KW-0067">ATP-binding</keyword>
<dbReference type="SUPFAM" id="SSF52029">
    <property type="entry name" value="GroEL apical domain-like"/>
    <property type="match status" value="1"/>
</dbReference>
<comment type="similarity">
    <text evidence="1">Belongs to the TCP-1 chaperonin family.</text>
</comment>